<evidence type="ECO:0000313" key="6">
    <source>
        <dbReference type="Proteomes" id="UP001601992"/>
    </source>
</evidence>
<evidence type="ECO:0000256" key="1">
    <source>
        <dbReference type="ARBA" id="ARBA00023015"/>
    </source>
</evidence>
<dbReference type="PANTHER" id="PTHR43537">
    <property type="entry name" value="TRANSCRIPTIONAL REGULATOR, GNTR FAMILY"/>
    <property type="match status" value="1"/>
</dbReference>
<protein>
    <submittedName>
        <fullName evidence="5">GntR family transcriptional regulator</fullName>
    </submittedName>
</protein>
<accession>A0ABW6RVD4</accession>
<keyword evidence="2" id="KW-0238">DNA-binding</keyword>
<organism evidence="5 6">
    <name type="scientific">Nocardia jiangxiensis</name>
    <dbReference type="NCBI Taxonomy" id="282685"/>
    <lineage>
        <taxon>Bacteria</taxon>
        <taxon>Bacillati</taxon>
        <taxon>Actinomycetota</taxon>
        <taxon>Actinomycetes</taxon>
        <taxon>Mycobacteriales</taxon>
        <taxon>Nocardiaceae</taxon>
        <taxon>Nocardia</taxon>
    </lineage>
</organism>
<evidence type="ECO:0000259" key="4">
    <source>
        <dbReference type="PROSITE" id="PS50949"/>
    </source>
</evidence>
<evidence type="ECO:0000256" key="2">
    <source>
        <dbReference type="ARBA" id="ARBA00023125"/>
    </source>
</evidence>
<dbReference type="PANTHER" id="PTHR43537:SF52">
    <property type="entry name" value="FATTY ACID METABOLISM REGULATOR PROTEIN"/>
    <property type="match status" value="1"/>
</dbReference>
<dbReference type="SMART" id="SM00895">
    <property type="entry name" value="FCD"/>
    <property type="match status" value="1"/>
</dbReference>
<reference evidence="5 6" key="1">
    <citation type="submission" date="2024-10" db="EMBL/GenBank/DDBJ databases">
        <title>The Natural Products Discovery Center: Release of the First 8490 Sequenced Strains for Exploring Actinobacteria Biosynthetic Diversity.</title>
        <authorList>
            <person name="Kalkreuter E."/>
            <person name="Kautsar S.A."/>
            <person name="Yang D."/>
            <person name="Bader C.D."/>
            <person name="Teijaro C.N."/>
            <person name="Fluegel L."/>
            <person name="Davis C.M."/>
            <person name="Simpson J.R."/>
            <person name="Lauterbach L."/>
            <person name="Steele A.D."/>
            <person name="Gui C."/>
            <person name="Meng S."/>
            <person name="Li G."/>
            <person name="Viehrig K."/>
            <person name="Ye F."/>
            <person name="Su P."/>
            <person name="Kiefer A.F."/>
            <person name="Nichols A."/>
            <person name="Cepeda A.J."/>
            <person name="Yan W."/>
            <person name="Fan B."/>
            <person name="Jiang Y."/>
            <person name="Adhikari A."/>
            <person name="Zheng C.-J."/>
            <person name="Schuster L."/>
            <person name="Cowan T.M."/>
            <person name="Smanski M.J."/>
            <person name="Chevrette M.G."/>
            <person name="De Carvalho L.P.S."/>
            <person name="Shen B."/>
        </authorList>
    </citation>
    <scope>NUCLEOTIDE SEQUENCE [LARGE SCALE GENOMIC DNA]</scope>
    <source>
        <strain evidence="5 6">NPDC002593</strain>
    </source>
</reference>
<dbReference type="Pfam" id="PF00392">
    <property type="entry name" value="GntR"/>
    <property type="match status" value="1"/>
</dbReference>
<dbReference type="CDD" id="cd07377">
    <property type="entry name" value="WHTH_GntR"/>
    <property type="match status" value="1"/>
</dbReference>
<dbReference type="InterPro" id="IPR000524">
    <property type="entry name" value="Tscrpt_reg_HTH_GntR"/>
</dbReference>
<dbReference type="EMBL" id="JBIAQY010000002">
    <property type="protein sequence ID" value="MFF3567479.1"/>
    <property type="molecule type" value="Genomic_DNA"/>
</dbReference>
<keyword evidence="1" id="KW-0805">Transcription regulation</keyword>
<evidence type="ECO:0000313" key="5">
    <source>
        <dbReference type="EMBL" id="MFF3567479.1"/>
    </source>
</evidence>
<dbReference type="Proteomes" id="UP001601992">
    <property type="component" value="Unassembled WGS sequence"/>
</dbReference>
<dbReference type="Pfam" id="PF07729">
    <property type="entry name" value="FCD"/>
    <property type="match status" value="1"/>
</dbReference>
<keyword evidence="3" id="KW-0804">Transcription</keyword>
<evidence type="ECO:0000256" key="3">
    <source>
        <dbReference type="ARBA" id="ARBA00023163"/>
    </source>
</evidence>
<dbReference type="InterPro" id="IPR036390">
    <property type="entry name" value="WH_DNA-bd_sf"/>
</dbReference>
<gene>
    <name evidence="5" type="ORF">ACFYXQ_06815</name>
</gene>
<dbReference type="SUPFAM" id="SSF48008">
    <property type="entry name" value="GntR ligand-binding domain-like"/>
    <property type="match status" value="1"/>
</dbReference>
<dbReference type="SUPFAM" id="SSF46785">
    <property type="entry name" value="Winged helix' DNA-binding domain"/>
    <property type="match status" value="1"/>
</dbReference>
<dbReference type="InterPro" id="IPR011711">
    <property type="entry name" value="GntR_C"/>
</dbReference>
<dbReference type="PRINTS" id="PR00035">
    <property type="entry name" value="HTHGNTR"/>
</dbReference>
<proteinExistence type="predicted"/>
<dbReference type="SMART" id="SM00345">
    <property type="entry name" value="HTH_GNTR"/>
    <property type="match status" value="1"/>
</dbReference>
<dbReference type="RefSeq" id="WP_040825906.1">
    <property type="nucleotide sequence ID" value="NZ_JBIAQY010000002.1"/>
</dbReference>
<name>A0ABW6RVD4_9NOCA</name>
<dbReference type="InterPro" id="IPR008920">
    <property type="entry name" value="TF_FadR/GntR_C"/>
</dbReference>
<dbReference type="Gene3D" id="1.20.120.530">
    <property type="entry name" value="GntR ligand-binding domain-like"/>
    <property type="match status" value="1"/>
</dbReference>
<dbReference type="PROSITE" id="PS50949">
    <property type="entry name" value="HTH_GNTR"/>
    <property type="match status" value="1"/>
</dbReference>
<feature type="domain" description="HTH gntR-type" evidence="4">
    <location>
        <begin position="10"/>
        <end position="77"/>
    </location>
</feature>
<sequence>MVEVRRRRAVSLTDEIASTLRERIYSQHYPPGTWLRQEQLSEELQVSRTPLREAFRSLERDGLVHVVAGQGARVVSGDIETLIAAYELRAVVDGLAARLASAAPTTRSVGALRTLIEQQQDIIEHWDPRTYTELNVAFHEQIMYMSGNDFVIGQMAILRLTAQVFARPHELMGLDAAMRAVHEHDEIAGAIAAGAGEEAERLARLHIQHTIADFRARYPSRPDSSGPHR</sequence>
<dbReference type="InterPro" id="IPR036388">
    <property type="entry name" value="WH-like_DNA-bd_sf"/>
</dbReference>
<keyword evidence="6" id="KW-1185">Reference proteome</keyword>
<comment type="caution">
    <text evidence="5">The sequence shown here is derived from an EMBL/GenBank/DDBJ whole genome shotgun (WGS) entry which is preliminary data.</text>
</comment>
<dbReference type="Gene3D" id="1.10.10.10">
    <property type="entry name" value="Winged helix-like DNA-binding domain superfamily/Winged helix DNA-binding domain"/>
    <property type="match status" value="1"/>
</dbReference>